<accession>A0A1I8ENM7</accession>
<sequence length="147" mass="16375">MRRLHMDDDIVDLLVVSGVAGIGFIALTYLVTKIYSDKIKRSLLCLKKKTKHFIAISNVAVVQSPKSVLTFQKFNGAGVHTENSRKNLTHSVEPLKKQLTKRVRIEVEGCKEKLDSRSSFNSPNIEGSSCASLSFITTALVQRRNTL</sequence>
<organism evidence="2">
    <name type="scientific">Wuchereria bancrofti</name>
    <dbReference type="NCBI Taxonomy" id="6293"/>
    <lineage>
        <taxon>Eukaryota</taxon>
        <taxon>Metazoa</taxon>
        <taxon>Ecdysozoa</taxon>
        <taxon>Nematoda</taxon>
        <taxon>Chromadorea</taxon>
        <taxon>Rhabditida</taxon>
        <taxon>Spirurina</taxon>
        <taxon>Spiruromorpha</taxon>
        <taxon>Filarioidea</taxon>
        <taxon>Onchocercidae</taxon>
        <taxon>Wuchereria</taxon>
    </lineage>
</organism>
<evidence type="ECO:0000313" key="2">
    <source>
        <dbReference type="WBParaSite" id="maker-PairedContig_358-snap-gene-0.23-mRNA-1"/>
    </source>
</evidence>
<keyword evidence="1" id="KW-0812">Transmembrane</keyword>
<evidence type="ECO:0000256" key="1">
    <source>
        <dbReference type="SAM" id="Phobius"/>
    </source>
</evidence>
<protein>
    <submittedName>
        <fullName evidence="2">Uncharacterized protein</fullName>
    </submittedName>
</protein>
<keyword evidence="1" id="KW-0472">Membrane</keyword>
<keyword evidence="1" id="KW-1133">Transmembrane helix</keyword>
<feature type="transmembrane region" description="Helical" evidence="1">
    <location>
        <begin position="13"/>
        <end position="32"/>
    </location>
</feature>
<dbReference type="AlphaFoldDB" id="A0A1I8ENM7"/>
<dbReference type="WBParaSite" id="maker-PairedContig_358-snap-gene-0.23-mRNA-1">
    <property type="protein sequence ID" value="maker-PairedContig_358-snap-gene-0.23-mRNA-1"/>
    <property type="gene ID" value="maker-PairedContig_358-snap-gene-0.23"/>
</dbReference>
<proteinExistence type="predicted"/>
<name>A0A1I8ENM7_WUCBA</name>
<reference evidence="2" key="1">
    <citation type="submission" date="2016-11" db="UniProtKB">
        <authorList>
            <consortium name="WormBaseParasite"/>
        </authorList>
    </citation>
    <scope>IDENTIFICATION</scope>
    <source>
        <strain evidence="2">pt0022</strain>
    </source>
</reference>
<dbReference type="STRING" id="6293.A0A1I8ENM7"/>